<name>J9FL81_9ZZZZ</name>
<evidence type="ECO:0000313" key="1">
    <source>
        <dbReference type="EMBL" id="EJW95651.1"/>
    </source>
</evidence>
<dbReference type="EMBL" id="AMCI01005693">
    <property type="protein sequence ID" value="EJW95651.1"/>
    <property type="molecule type" value="Genomic_DNA"/>
</dbReference>
<reference evidence="1" key="1">
    <citation type="journal article" date="2012" name="PLoS ONE">
        <title>Gene sets for utilization of primary and secondary nutrition supplies in the distal gut of endangered iberian lynx.</title>
        <authorList>
            <person name="Alcaide M."/>
            <person name="Messina E."/>
            <person name="Richter M."/>
            <person name="Bargiela R."/>
            <person name="Peplies J."/>
            <person name="Huws S.A."/>
            <person name="Newbold C.J."/>
            <person name="Golyshin P.N."/>
            <person name="Simon M.A."/>
            <person name="Lopez G."/>
            <person name="Yakimov M.M."/>
            <person name="Ferrer M."/>
        </authorList>
    </citation>
    <scope>NUCLEOTIDE SEQUENCE</scope>
</reference>
<dbReference type="AlphaFoldDB" id="J9FL81"/>
<organism evidence="1">
    <name type="scientific">gut metagenome</name>
    <dbReference type="NCBI Taxonomy" id="749906"/>
    <lineage>
        <taxon>unclassified sequences</taxon>
        <taxon>metagenomes</taxon>
        <taxon>organismal metagenomes</taxon>
    </lineage>
</organism>
<gene>
    <name evidence="1" type="ORF">EVA_16242</name>
</gene>
<proteinExistence type="predicted"/>
<comment type="caution">
    <text evidence="1">The sequence shown here is derived from an EMBL/GenBank/DDBJ whole genome shotgun (WGS) entry which is preliminary data.</text>
</comment>
<sequence>MRCLRNSCTRSHVSLSMIGSWWFSKMACFSTGFSMLCLTL</sequence>
<protein>
    <submittedName>
        <fullName evidence="1">Uncharacterized protein</fullName>
    </submittedName>
</protein>
<accession>J9FL81</accession>